<keyword evidence="4" id="KW-0804">Transcription</keyword>
<dbReference type="Gene3D" id="1.10.1740.10">
    <property type="match status" value="1"/>
</dbReference>
<name>A0A2T2YCE7_9BACT</name>
<dbReference type="Pfam" id="PF08281">
    <property type="entry name" value="Sigma70_r4_2"/>
    <property type="match status" value="1"/>
</dbReference>
<dbReference type="InterPro" id="IPR036388">
    <property type="entry name" value="WH-like_DNA-bd_sf"/>
</dbReference>
<evidence type="ECO:0008006" key="9">
    <source>
        <dbReference type="Google" id="ProtNLM"/>
    </source>
</evidence>
<evidence type="ECO:0000259" key="6">
    <source>
        <dbReference type="Pfam" id="PF08281"/>
    </source>
</evidence>
<dbReference type="InterPro" id="IPR007627">
    <property type="entry name" value="RNA_pol_sigma70_r2"/>
</dbReference>
<comment type="similarity">
    <text evidence="1">Belongs to the sigma-70 factor family. ECF subfamily.</text>
</comment>
<comment type="caution">
    <text evidence="7">The sequence shown here is derived from an EMBL/GenBank/DDBJ whole genome shotgun (WGS) entry which is preliminary data.</text>
</comment>
<protein>
    <recommendedName>
        <fullName evidence="9">RNA polymerase sigma-70 factor</fullName>
    </recommendedName>
</protein>
<organism evidence="7 8">
    <name type="scientific">Adhaeribacter arboris</name>
    <dbReference type="NCBI Taxonomy" id="2072846"/>
    <lineage>
        <taxon>Bacteria</taxon>
        <taxon>Pseudomonadati</taxon>
        <taxon>Bacteroidota</taxon>
        <taxon>Cytophagia</taxon>
        <taxon>Cytophagales</taxon>
        <taxon>Hymenobacteraceae</taxon>
        <taxon>Adhaeribacter</taxon>
    </lineage>
</organism>
<dbReference type="SUPFAM" id="SSF88659">
    <property type="entry name" value="Sigma3 and sigma4 domains of RNA polymerase sigma factors"/>
    <property type="match status" value="1"/>
</dbReference>
<sequence length="193" mass="22423">MSQSSLTDEELLSGLGQDSAQSFKQIYDLYWSKLYLVAYRKTGQKEVAEELVQEIFLNLWLKRKLIVIKSSLDAYLLTAVKYSVINYYQAQLVRNKYKAAAEHARAAANFTEEQVLTEELNSTFKQALEALSNKTRQIFEKSRFQNLSNKEIAYELQLTDKAVEFHITKSLKHLKVFLKDFVIPFFLICFSSH</sequence>
<proteinExistence type="inferred from homology"/>
<dbReference type="InterPro" id="IPR013249">
    <property type="entry name" value="RNA_pol_sigma70_r4_t2"/>
</dbReference>
<evidence type="ECO:0000256" key="1">
    <source>
        <dbReference type="ARBA" id="ARBA00010641"/>
    </source>
</evidence>
<evidence type="ECO:0000313" key="7">
    <source>
        <dbReference type="EMBL" id="PSR53187.1"/>
    </source>
</evidence>
<reference evidence="7 8" key="1">
    <citation type="submission" date="2018-03" db="EMBL/GenBank/DDBJ databases">
        <title>Adhaeribacter sp. HMF7605 Genome sequencing and assembly.</title>
        <authorList>
            <person name="Kang H."/>
            <person name="Kang J."/>
            <person name="Cha I."/>
            <person name="Kim H."/>
            <person name="Joh K."/>
        </authorList>
    </citation>
    <scope>NUCLEOTIDE SEQUENCE [LARGE SCALE GENOMIC DNA]</scope>
    <source>
        <strain evidence="7 8">HMF7605</strain>
    </source>
</reference>
<dbReference type="NCBIfam" id="TIGR02985">
    <property type="entry name" value="Sig70_bacteroi1"/>
    <property type="match status" value="1"/>
</dbReference>
<dbReference type="EMBL" id="PYFT01000001">
    <property type="protein sequence ID" value="PSR53187.1"/>
    <property type="molecule type" value="Genomic_DNA"/>
</dbReference>
<dbReference type="InterPro" id="IPR039425">
    <property type="entry name" value="RNA_pol_sigma-70-like"/>
</dbReference>
<dbReference type="GO" id="GO:0016987">
    <property type="term" value="F:sigma factor activity"/>
    <property type="evidence" value="ECO:0007669"/>
    <property type="project" value="UniProtKB-KW"/>
</dbReference>
<feature type="domain" description="RNA polymerase sigma-70 region 2" evidence="5">
    <location>
        <begin position="28"/>
        <end position="90"/>
    </location>
</feature>
<gene>
    <name evidence="7" type="ORF">AHMF7605_06415</name>
</gene>
<evidence type="ECO:0000313" key="8">
    <source>
        <dbReference type="Proteomes" id="UP000240357"/>
    </source>
</evidence>
<dbReference type="GO" id="GO:0003677">
    <property type="term" value="F:DNA binding"/>
    <property type="evidence" value="ECO:0007669"/>
    <property type="project" value="InterPro"/>
</dbReference>
<dbReference type="SUPFAM" id="SSF88946">
    <property type="entry name" value="Sigma2 domain of RNA polymerase sigma factors"/>
    <property type="match status" value="1"/>
</dbReference>
<keyword evidence="2" id="KW-0805">Transcription regulation</keyword>
<dbReference type="RefSeq" id="WP_106927564.1">
    <property type="nucleotide sequence ID" value="NZ_PYFT01000001.1"/>
</dbReference>
<dbReference type="PANTHER" id="PTHR43133">
    <property type="entry name" value="RNA POLYMERASE ECF-TYPE SIGMA FACTO"/>
    <property type="match status" value="1"/>
</dbReference>
<dbReference type="PANTHER" id="PTHR43133:SF46">
    <property type="entry name" value="RNA POLYMERASE SIGMA-70 FACTOR ECF SUBFAMILY"/>
    <property type="match status" value="1"/>
</dbReference>
<feature type="domain" description="RNA polymerase sigma factor 70 region 4 type 2" evidence="6">
    <location>
        <begin position="125"/>
        <end position="174"/>
    </location>
</feature>
<keyword evidence="3" id="KW-0731">Sigma factor</keyword>
<dbReference type="GO" id="GO:0006352">
    <property type="term" value="P:DNA-templated transcription initiation"/>
    <property type="evidence" value="ECO:0007669"/>
    <property type="project" value="InterPro"/>
</dbReference>
<dbReference type="InterPro" id="IPR014327">
    <property type="entry name" value="RNA_pol_sigma70_bacteroid"/>
</dbReference>
<evidence type="ECO:0000256" key="3">
    <source>
        <dbReference type="ARBA" id="ARBA00023082"/>
    </source>
</evidence>
<dbReference type="AlphaFoldDB" id="A0A2T2YCE7"/>
<dbReference type="Gene3D" id="1.10.10.10">
    <property type="entry name" value="Winged helix-like DNA-binding domain superfamily/Winged helix DNA-binding domain"/>
    <property type="match status" value="1"/>
</dbReference>
<keyword evidence="8" id="KW-1185">Reference proteome</keyword>
<evidence type="ECO:0000259" key="5">
    <source>
        <dbReference type="Pfam" id="PF04542"/>
    </source>
</evidence>
<evidence type="ECO:0000256" key="2">
    <source>
        <dbReference type="ARBA" id="ARBA00023015"/>
    </source>
</evidence>
<dbReference type="InterPro" id="IPR013324">
    <property type="entry name" value="RNA_pol_sigma_r3/r4-like"/>
</dbReference>
<dbReference type="InterPro" id="IPR013325">
    <property type="entry name" value="RNA_pol_sigma_r2"/>
</dbReference>
<accession>A0A2T2YCE7</accession>
<dbReference type="InterPro" id="IPR014284">
    <property type="entry name" value="RNA_pol_sigma-70_dom"/>
</dbReference>
<dbReference type="Pfam" id="PF04542">
    <property type="entry name" value="Sigma70_r2"/>
    <property type="match status" value="1"/>
</dbReference>
<evidence type="ECO:0000256" key="4">
    <source>
        <dbReference type="ARBA" id="ARBA00023163"/>
    </source>
</evidence>
<dbReference type="OrthoDB" id="679904at2"/>
<dbReference type="NCBIfam" id="TIGR02937">
    <property type="entry name" value="sigma70-ECF"/>
    <property type="match status" value="1"/>
</dbReference>
<dbReference type="Proteomes" id="UP000240357">
    <property type="component" value="Unassembled WGS sequence"/>
</dbReference>